<evidence type="ECO:0000256" key="12">
    <source>
        <dbReference type="ARBA" id="ARBA00023117"/>
    </source>
</evidence>
<dbReference type="InterPro" id="IPR036427">
    <property type="entry name" value="Bromodomain-like_sf"/>
</dbReference>
<feature type="region of interest" description="Disordered" evidence="21">
    <location>
        <begin position="232"/>
        <end position="300"/>
    </location>
</feature>
<feature type="compositionally biased region" description="Polar residues" evidence="21">
    <location>
        <begin position="1402"/>
        <end position="1413"/>
    </location>
</feature>
<dbReference type="Gene3D" id="1.20.920.10">
    <property type="entry name" value="Bromodomain-like"/>
    <property type="match status" value="1"/>
</dbReference>
<dbReference type="InterPro" id="IPR011011">
    <property type="entry name" value="Znf_FYVE_PHD"/>
</dbReference>
<feature type="compositionally biased region" description="Low complexity" evidence="21">
    <location>
        <begin position="1219"/>
        <end position="1238"/>
    </location>
</feature>
<name>A0A074YW50_OPIVI</name>
<feature type="domain" description="TAZ-type" evidence="23">
    <location>
        <begin position="1079"/>
        <end position="1168"/>
    </location>
</feature>
<evidence type="ECO:0000256" key="20">
    <source>
        <dbReference type="PROSITE-ProRule" id="PRU00228"/>
    </source>
</evidence>
<feature type="compositionally biased region" description="Low complexity" evidence="21">
    <location>
        <begin position="1893"/>
        <end position="1903"/>
    </location>
</feature>
<evidence type="ECO:0000256" key="13">
    <source>
        <dbReference type="ARBA" id="ARBA00023159"/>
    </source>
</evidence>
<dbReference type="PROSITE" id="PS50014">
    <property type="entry name" value="BROMODOMAIN_2"/>
    <property type="match status" value="1"/>
</dbReference>
<evidence type="ECO:0000256" key="19">
    <source>
        <dbReference type="PROSITE-ProRule" id="PRU00203"/>
    </source>
</evidence>
<dbReference type="InterPro" id="IPR013083">
    <property type="entry name" value="Znf_RING/FYVE/PHD"/>
</dbReference>
<dbReference type="CTD" id="20326272"/>
<keyword evidence="13" id="KW-0010">Activator</keyword>
<feature type="compositionally biased region" description="Basic and acidic residues" evidence="21">
    <location>
        <begin position="889"/>
        <end position="901"/>
    </location>
</feature>
<evidence type="ECO:0000256" key="7">
    <source>
        <dbReference type="ARBA" id="ARBA00022737"/>
    </source>
</evidence>
<feature type="compositionally biased region" description="Low complexity" evidence="21">
    <location>
        <begin position="1262"/>
        <end position="1285"/>
    </location>
</feature>
<evidence type="ECO:0000313" key="27">
    <source>
        <dbReference type="EMBL" id="KER18908.1"/>
    </source>
</evidence>
<dbReference type="EMBL" id="KL597524">
    <property type="protein sequence ID" value="KER18908.1"/>
    <property type="molecule type" value="Genomic_DNA"/>
</dbReference>
<dbReference type="InterPro" id="IPR031162">
    <property type="entry name" value="CBP_P300_HAT"/>
</dbReference>
<keyword evidence="28" id="KW-1185">Reference proteome</keyword>
<evidence type="ECO:0000259" key="23">
    <source>
        <dbReference type="PROSITE" id="PS50134"/>
    </source>
</evidence>
<feature type="region of interest" description="Disordered" evidence="21">
    <location>
        <begin position="1361"/>
        <end position="1414"/>
    </location>
</feature>
<dbReference type="SMART" id="SM00551">
    <property type="entry name" value="ZnF_TAZ"/>
    <property type="match status" value="2"/>
</dbReference>
<keyword evidence="11" id="KW-0805">Transcription regulation</keyword>
<dbReference type="SUPFAM" id="SSF47370">
    <property type="entry name" value="Bromodomain"/>
    <property type="match status" value="1"/>
</dbReference>
<evidence type="ECO:0000256" key="9">
    <source>
        <dbReference type="ARBA" id="ARBA00022833"/>
    </source>
</evidence>
<evidence type="ECO:0000259" key="22">
    <source>
        <dbReference type="PROSITE" id="PS50014"/>
    </source>
</evidence>
<dbReference type="SUPFAM" id="SSF47040">
    <property type="entry name" value="Kix domain of CBP (creb binding protein)"/>
    <property type="match status" value="1"/>
</dbReference>
<dbReference type="Pfam" id="PF00569">
    <property type="entry name" value="ZZ"/>
    <property type="match status" value="1"/>
</dbReference>
<dbReference type="SMART" id="SM01250">
    <property type="entry name" value="KAT11"/>
    <property type="match status" value="1"/>
</dbReference>
<dbReference type="SUPFAM" id="SSF57903">
    <property type="entry name" value="FYVE/PHD zinc finger"/>
    <property type="match status" value="1"/>
</dbReference>
<keyword evidence="14" id="KW-0804">Transcription</keyword>
<evidence type="ECO:0000259" key="25">
    <source>
        <dbReference type="PROSITE" id="PS50952"/>
    </source>
</evidence>
<sequence>MNCVLMQRQLALLLHAERCRRLENDGLTLTCNIRHCMLMRQVLDHMDKCLHEDGCSVAHCRSSKRILRHFNVCSAWSCDVCTAVKRPLIKADMPSHPGTEYQNGPVCNFVSSGSKPDTTTVNGIKNPSPHYEVTPTPCSSSPALNGEIGRNNRNSFPLTDEQRKDAMKKFVNVSLSIFPAANSTAYNDPRMQQFLDHLKRMEKDIFMKSKTAEEYYAALTARYQSIHSELKEQRRLRGARPLEPSNEESNIKSEAHSGRSSESTEPDRVCDGSEVVCKREDATPVEESRSSPASSSATSFVKSVSMDTVASQQVNQDCCEPPTNTPSAEIKSSSIDTTQPATAPTTRSPRDGDVNSDVTMSSDVKPSDELKSDAGQQPLREASNRAVWYPNELQRYFLPVVDRISKEKDAEPFLQPVDWESLEIYDYPQIITHPMDLSTIRKKLENREYKDPWSVVDDFWLMFNNAWLYNKKTSKVYKTCTKLAEFFETTIDPVMQQLGFCCGREYYYLPPPLTCLTPKFCTIQRDAVYYVYKNDDQTPGLLEQKYTVCERCYNEAGDEIRLDSESSTVVTVQKNLMEKCKNDRKEKEPFVFCKKCGRKWHRVCAIHADEVWPEGFVCNRCMRDYGLKRPENRYTARKLPTCRLSNFLEKRVNDFLKKKGTDASDVIIRVLASADKTVEVKPGMKSRFCETGDMPESFPYRVKAIFAFQEIDGQEVCFFGLHVQEYGSECPPPNTRRVYLAYLDSVYFFRPKQYRTDVYHEILVGYIHYAKLLGYAVAHIWACPPSEGDDYIFHMHPTDQKIPKPKRLQEWYQKMLKKALLERIVVDYKDICQEACESGLVSPTELAYFEGDFWPNTLEELFKEMDEEDAKRKREQEALARDDDDDETKENLQTRENEKNPGKKKAKKRKMKRNASLSLSGKRKRLNGGNSADASSEVARRVYEIMEKHKENFFVIRLHPQNSVSSLPAIKDLDPLINSDLMECRGAFLERAREKHLEFSSVRRAKYSTLVMLYELHTENRQPLMYTCNVCNVQLETPWHCRQCVEYDLCPRCYETEKHPHPMVQIGLGLDDGTKHSDVDSEAAAVQESGRDKLSRLVKALGHGCSCRDANCRVFACKTMKSNVQHFRVHAAAARNQCNVCRSLSFLCYYHSKTCQELKCPVPLCPKWKAKMKQQQKQQRLEQTQMLRRRMATMQRYNSMASSQQSDPSGQTPQPQHQPPSASDSVSSPVSTSTQLSPYGPNPTGPATTSFPAMTSPLSRTSASLPSPQQQPSFYQSSSSLGSVQHAYPKQVASNSTVPSSPSLTSPQHMGSATYSSASPYNSAVHQTVGGCMDSPDVMKGDVGSSPAYAYQSLHRSQSVVLPPGGMMHQSRSHQLDRPQSVQFNSGPSPQPSLPSGHPQLIRQSSGSSQYNAPLSPRYQQFYAAQPATGTDNQTYVQSGVSIPPRVCTEGQHSSHPKQPSQLASQRHSSCGSLSEIQHPGLPAPTQYPAGISTANSSWRPPQPNPNVGSNPNMYNPIPQTRGPSSPCAPNVTVARTIPAPLPSTPHPCLTPPLGSGGTVSMEDVQLVKQTYNEMRQRGALMSDFPSQRMPCESKSSSIPFSGAKGLAGKVLLRRLVSLWNNFSRFTLSSLVILPSVMDDAILLFVQFSSWLNANPHLSRAWQFLQQSHIQAQQQPLTMGPGSNTVPVAHPGGMTVPSSTNCYSVCQALSTAPQPTLNSRSVRHPPQAGFVSNQPSLPFPQSQQWNTMSIQHARFRPAPPPPPPPGSQPQFPYYQQASKVVGPTASPVGHQPPQLNPAPSRYVNQMGVVSHPSQSQLTPPSQLPVSPPMGGVPLPRGGSMIPHGSQAQLLRPGNSNLSSVSLAPGPGMTMGPTRSHQPHPQYSSSVMLSQLLGPGQQQSNSSGAVNLPLPSSHYPMIPPNQAQQSLSRPDFGPSSNILPVTPHYQESGNI</sequence>
<evidence type="ECO:0000259" key="26">
    <source>
        <dbReference type="PROSITE" id="PS51727"/>
    </source>
</evidence>
<feature type="region of interest" description="Disordered" evidence="21">
    <location>
        <begin position="1714"/>
        <end position="1742"/>
    </location>
</feature>
<evidence type="ECO:0000256" key="5">
    <source>
        <dbReference type="ARBA" id="ARBA00022679"/>
    </source>
</evidence>
<dbReference type="GO" id="GO:0031490">
    <property type="term" value="F:chromatin DNA binding"/>
    <property type="evidence" value="ECO:0007669"/>
    <property type="project" value="TreeGrafter"/>
</dbReference>
<feature type="compositionally biased region" description="Polar residues" evidence="21">
    <location>
        <begin position="1920"/>
        <end position="1950"/>
    </location>
</feature>
<dbReference type="PROSITE" id="PS50952">
    <property type="entry name" value="KIX"/>
    <property type="match status" value="1"/>
</dbReference>
<feature type="region of interest" description="Disordered" evidence="21">
    <location>
        <begin position="126"/>
        <end position="155"/>
    </location>
</feature>
<feature type="compositionally biased region" description="Polar residues" evidence="21">
    <location>
        <begin position="1451"/>
        <end position="1476"/>
    </location>
</feature>
<feature type="compositionally biased region" description="Polar residues" evidence="21">
    <location>
        <begin position="1493"/>
        <end position="1524"/>
    </location>
</feature>
<feature type="zinc finger region" description="TAZ-type" evidence="19">
    <location>
        <begin position="1079"/>
        <end position="1168"/>
    </location>
</feature>
<keyword evidence="8 20" id="KW-0863">Zinc-finger</keyword>
<dbReference type="InterPro" id="IPR010303">
    <property type="entry name" value="RING_CBP-p300"/>
</dbReference>
<dbReference type="GO" id="GO:0003713">
    <property type="term" value="F:transcription coactivator activity"/>
    <property type="evidence" value="ECO:0007669"/>
    <property type="project" value="TreeGrafter"/>
</dbReference>
<dbReference type="Gene3D" id="3.30.40.10">
    <property type="entry name" value="Zinc/RING finger domain, C3HC4 (zinc finger)"/>
    <property type="match status" value="1"/>
</dbReference>
<dbReference type="Gene3D" id="3.30.60.90">
    <property type="match status" value="1"/>
</dbReference>
<dbReference type="SUPFAM" id="SSF57850">
    <property type="entry name" value="RING/U-box"/>
    <property type="match status" value="1"/>
</dbReference>
<feature type="domain" description="TAZ-type" evidence="23">
    <location>
        <begin position="1"/>
        <end position="84"/>
    </location>
</feature>
<keyword evidence="7" id="KW-0677">Repeat</keyword>
<feature type="compositionally biased region" description="Low complexity" evidence="21">
    <location>
        <begin position="290"/>
        <end position="300"/>
    </location>
</feature>
<feature type="region of interest" description="Disordered" evidence="21">
    <location>
        <begin position="1444"/>
        <end position="1527"/>
    </location>
</feature>
<dbReference type="InterPro" id="IPR000433">
    <property type="entry name" value="Znf_ZZ"/>
</dbReference>
<dbReference type="GO" id="GO:0008270">
    <property type="term" value="F:zinc ion binding"/>
    <property type="evidence" value="ECO:0007669"/>
    <property type="project" value="UniProtKB-KW"/>
</dbReference>
<evidence type="ECO:0000256" key="4">
    <source>
        <dbReference type="ARBA" id="ARBA00022481"/>
    </source>
</evidence>
<evidence type="ECO:0000256" key="15">
    <source>
        <dbReference type="ARBA" id="ARBA00023242"/>
    </source>
</evidence>
<dbReference type="PROSITE" id="PS50135">
    <property type="entry name" value="ZF_ZZ_2"/>
    <property type="match status" value="1"/>
</dbReference>
<keyword evidence="6 19" id="KW-0479">Metal-binding</keyword>
<keyword evidence="4" id="KW-0488">Methylation</keyword>
<dbReference type="Pfam" id="PF00439">
    <property type="entry name" value="Bromodomain"/>
    <property type="match status" value="1"/>
</dbReference>
<organism evidence="27 28">
    <name type="scientific">Opisthorchis viverrini</name>
    <name type="common">Southeast Asian liver fluke</name>
    <dbReference type="NCBI Taxonomy" id="6198"/>
    <lineage>
        <taxon>Eukaryota</taxon>
        <taxon>Metazoa</taxon>
        <taxon>Spiralia</taxon>
        <taxon>Lophotrochozoa</taxon>
        <taxon>Platyhelminthes</taxon>
        <taxon>Trematoda</taxon>
        <taxon>Digenea</taxon>
        <taxon>Opisthorchiida</taxon>
        <taxon>Opisthorchiata</taxon>
        <taxon>Opisthorchiidae</taxon>
        <taxon>Opisthorchis</taxon>
    </lineage>
</organism>
<dbReference type="KEGG" id="ovi:T265_12104"/>
<evidence type="ECO:0000313" key="28">
    <source>
        <dbReference type="Proteomes" id="UP000054324"/>
    </source>
</evidence>
<evidence type="ECO:0000256" key="17">
    <source>
        <dbReference type="ARBA" id="ARBA00048017"/>
    </source>
</evidence>
<comment type="function">
    <text evidence="1">Acetyltransferase enzyme. Acetylates histones, giving a specific tag for transcriptional activation.</text>
</comment>
<evidence type="ECO:0000256" key="10">
    <source>
        <dbReference type="ARBA" id="ARBA00022853"/>
    </source>
</evidence>
<feature type="compositionally biased region" description="Basic and acidic residues" evidence="21">
    <location>
        <begin position="866"/>
        <end position="881"/>
    </location>
</feature>
<dbReference type="Pfam" id="PF23570">
    <property type="entry name" value="PHD_P300"/>
    <property type="match status" value="1"/>
</dbReference>
<dbReference type="STRING" id="6198.A0A074YW50"/>
<dbReference type="EC" id="2.3.1.48" evidence="3"/>
<dbReference type="SMART" id="SM00291">
    <property type="entry name" value="ZnF_ZZ"/>
    <property type="match status" value="1"/>
</dbReference>
<feature type="domain" description="CBP/p300-type HAT" evidence="26">
    <location>
        <begin position="633"/>
        <end position="1021"/>
    </location>
</feature>
<dbReference type="InterPro" id="IPR000197">
    <property type="entry name" value="Znf_TAZ"/>
</dbReference>
<dbReference type="Pfam" id="PF08214">
    <property type="entry name" value="HAT_KAT11"/>
    <property type="match status" value="1"/>
</dbReference>
<reference evidence="27 28" key="1">
    <citation type="submission" date="2013-11" db="EMBL/GenBank/DDBJ databases">
        <title>Opisthorchis viverrini - life in the bile duct.</title>
        <authorList>
            <person name="Young N.D."/>
            <person name="Nagarajan N."/>
            <person name="Lin S.J."/>
            <person name="Korhonen P.K."/>
            <person name="Jex A.R."/>
            <person name="Hall R.S."/>
            <person name="Safavi-Hemami H."/>
            <person name="Kaewkong W."/>
            <person name="Bertrand D."/>
            <person name="Gao S."/>
            <person name="Seet Q."/>
            <person name="Wongkham S."/>
            <person name="Teh B.T."/>
            <person name="Wongkham C."/>
            <person name="Intapan P.M."/>
            <person name="Maleewong W."/>
            <person name="Yang X."/>
            <person name="Hu M."/>
            <person name="Wang Z."/>
            <person name="Hofmann A."/>
            <person name="Sternberg P.W."/>
            <person name="Tan P."/>
            <person name="Wang J."/>
            <person name="Gasser R.B."/>
        </authorList>
    </citation>
    <scope>NUCLEOTIDE SEQUENCE [LARGE SCALE GENOMIC DNA]</scope>
</reference>
<feature type="compositionally biased region" description="Polar residues" evidence="21">
    <location>
        <begin position="1196"/>
        <end position="1215"/>
    </location>
</feature>
<evidence type="ECO:0000256" key="11">
    <source>
        <dbReference type="ARBA" id="ARBA00023015"/>
    </source>
</evidence>
<keyword evidence="9 19" id="KW-0862">Zinc</keyword>
<comment type="subcellular location">
    <subcellularLocation>
        <location evidence="2">Nucleus</location>
    </subcellularLocation>
</comment>
<dbReference type="Pfam" id="PF02135">
    <property type="entry name" value="zf-TAZ"/>
    <property type="match status" value="2"/>
</dbReference>
<feature type="compositionally biased region" description="Polar residues" evidence="21">
    <location>
        <begin position="325"/>
        <end position="347"/>
    </location>
</feature>
<dbReference type="Pfam" id="PF02172">
    <property type="entry name" value="KIX"/>
    <property type="match status" value="1"/>
</dbReference>
<dbReference type="PROSITE" id="PS51727">
    <property type="entry name" value="CBP_P300_HAT"/>
    <property type="match status" value="1"/>
</dbReference>
<dbReference type="CDD" id="cd05495">
    <property type="entry name" value="Bromo_cbp_like"/>
    <property type="match status" value="1"/>
</dbReference>
<dbReference type="RefSeq" id="XP_009177345.1">
    <property type="nucleotide sequence ID" value="XM_009179081.1"/>
</dbReference>
<keyword evidence="5" id="KW-0808">Transferase</keyword>
<feature type="region of interest" description="Disordered" evidence="21">
    <location>
        <begin position="1893"/>
        <end position="1950"/>
    </location>
</feature>
<dbReference type="PROSITE" id="PS50134">
    <property type="entry name" value="ZF_TAZ"/>
    <property type="match status" value="2"/>
</dbReference>
<dbReference type="CDD" id="cd15802">
    <property type="entry name" value="RING_CBP-p300"/>
    <property type="match status" value="1"/>
</dbReference>
<evidence type="ECO:0000256" key="2">
    <source>
        <dbReference type="ARBA" id="ARBA00004123"/>
    </source>
</evidence>
<dbReference type="GO" id="GO:0004402">
    <property type="term" value="F:histone acetyltransferase activity"/>
    <property type="evidence" value="ECO:0007669"/>
    <property type="project" value="InterPro"/>
</dbReference>
<evidence type="ECO:0000256" key="16">
    <source>
        <dbReference type="ARBA" id="ARBA00023315"/>
    </source>
</evidence>
<feature type="compositionally biased region" description="Polar residues" evidence="21">
    <location>
        <begin position="1245"/>
        <end position="1261"/>
    </location>
</feature>
<dbReference type="GO" id="GO:0005634">
    <property type="term" value="C:nucleus"/>
    <property type="evidence" value="ECO:0007669"/>
    <property type="project" value="UniProtKB-SubCell"/>
</dbReference>
<dbReference type="InterPro" id="IPR038547">
    <property type="entry name" value="RING_CBP-p300_sf"/>
</dbReference>
<dbReference type="GO" id="GO:0005667">
    <property type="term" value="C:transcription regulator complex"/>
    <property type="evidence" value="ECO:0007669"/>
    <property type="project" value="TreeGrafter"/>
</dbReference>
<dbReference type="GO" id="GO:0140297">
    <property type="term" value="F:DNA-binding transcription factor binding"/>
    <property type="evidence" value="ECO:0007669"/>
    <property type="project" value="UniProtKB-ARBA"/>
</dbReference>
<dbReference type="Gene3D" id="2.10.110.40">
    <property type="match status" value="1"/>
</dbReference>
<dbReference type="InterPro" id="IPR056484">
    <property type="entry name" value="PHD_P300"/>
</dbReference>
<feature type="domain" description="Bromo" evidence="22">
    <location>
        <begin position="405"/>
        <end position="477"/>
    </location>
</feature>
<keyword evidence="15" id="KW-0539">Nucleus</keyword>
<evidence type="ECO:0000256" key="1">
    <source>
        <dbReference type="ARBA" id="ARBA00002581"/>
    </source>
</evidence>
<feature type="region of interest" description="Disordered" evidence="21">
    <location>
        <begin position="866"/>
        <end position="933"/>
    </location>
</feature>
<evidence type="ECO:0000259" key="24">
    <source>
        <dbReference type="PROSITE" id="PS50135"/>
    </source>
</evidence>
<dbReference type="GO" id="GO:0000123">
    <property type="term" value="C:histone acetyltransferase complex"/>
    <property type="evidence" value="ECO:0007669"/>
    <property type="project" value="TreeGrafter"/>
</dbReference>
<proteinExistence type="predicted"/>
<keyword evidence="16" id="KW-0012">Acyltransferase</keyword>
<dbReference type="GeneID" id="20326272"/>
<dbReference type="GO" id="GO:0045944">
    <property type="term" value="P:positive regulation of transcription by RNA polymerase II"/>
    <property type="evidence" value="ECO:0007669"/>
    <property type="project" value="TreeGrafter"/>
</dbReference>
<dbReference type="Gene3D" id="1.10.246.20">
    <property type="entry name" value="Coactivator CBP, KIX domain"/>
    <property type="match status" value="1"/>
</dbReference>
<dbReference type="InterPro" id="IPR036529">
    <property type="entry name" value="KIX_dom_sf"/>
</dbReference>
<evidence type="ECO:0000256" key="18">
    <source>
        <dbReference type="PROSITE-ProRule" id="PRU00035"/>
    </source>
</evidence>
<dbReference type="InterPro" id="IPR035898">
    <property type="entry name" value="TAZ_dom_sf"/>
</dbReference>
<gene>
    <name evidence="27" type="ORF">T265_12104</name>
</gene>
<feature type="compositionally biased region" description="Basic and acidic residues" evidence="21">
    <location>
        <begin position="265"/>
        <end position="289"/>
    </location>
</feature>
<feature type="region of interest" description="Disordered" evidence="21">
    <location>
        <begin position="1753"/>
        <end position="1772"/>
    </location>
</feature>
<protein>
    <recommendedName>
        <fullName evidence="3">histone acetyltransferase</fullName>
        <ecNumber evidence="3">2.3.1.48</ecNumber>
    </recommendedName>
</protein>
<feature type="compositionally biased region" description="Low complexity" evidence="21">
    <location>
        <begin position="1294"/>
        <end position="1307"/>
    </location>
</feature>
<feature type="compositionally biased region" description="Basic residues" evidence="21">
    <location>
        <begin position="902"/>
        <end position="913"/>
    </location>
</feature>
<feature type="domain" description="ZZ-type" evidence="24">
    <location>
        <begin position="1023"/>
        <end position="1071"/>
    </location>
</feature>
<dbReference type="InterPro" id="IPR013178">
    <property type="entry name" value="Histone_AcTrfase_Rtt109/CBP"/>
</dbReference>
<evidence type="ECO:0000256" key="14">
    <source>
        <dbReference type="ARBA" id="ARBA00023163"/>
    </source>
</evidence>
<dbReference type="PANTHER" id="PTHR13808">
    <property type="entry name" value="CBP/P300-RELATED"/>
    <property type="match status" value="1"/>
</dbReference>
<evidence type="ECO:0000256" key="3">
    <source>
        <dbReference type="ARBA" id="ARBA00013184"/>
    </source>
</evidence>
<keyword evidence="12 18" id="KW-0103">Bromodomain</keyword>
<feature type="region of interest" description="Disordered" evidence="21">
    <location>
        <begin position="312"/>
        <end position="378"/>
    </location>
</feature>
<dbReference type="SUPFAM" id="SSF57933">
    <property type="entry name" value="TAZ domain"/>
    <property type="match status" value="2"/>
</dbReference>
<dbReference type="Proteomes" id="UP000054324">
    <property type="component" value="Unassembled WGS sequence"/>
</dbReference>
<feature type="zinc finger region" description="TAZ-type" evidence="19">
    <location>
        <begin position="1"/>
        <end position="84"/>
    </location>
</feature>
<dbReference type="PRINTS" id="PR00503">
    <property type="entry name" value="BROMODOMAIN"/>
</dbReference>
<dbReference type="InterPro" id="IPR043145">
    <property type="entry name" value="Znf_ZZ_sf"/>
</dbReference>
<dbReference type="InterPro" id="IPR001487">
    <property type="entry name" value="Bromodomain"/>
</dbReference>
<feature type="region of interest" description="Disordered" evidence="21">
    <location>
        <begin position="1782"/>
        <end position="1801"/>
    </location>
</feature>
<dbReference type="OrthoDB" id="899at2759"/>
<dbReference type="PANTHER" id="PTHR13808:SF1">
    <property type="entry name" value="HISTONE ACETYLTRANSFERASE"/>
    <property type="match status" value="1"/>
</dbReference>
<evidence type="ECO:0000256" key="8">
    <source>
        <dbReference type="ARBA" id="ARBA00022771"/>
    </source>
</evidence>
<feature type="compositionally biased region" description="Polar residues" evidence="21">
    <location>
        <begin position="1730"/>
        <end position="1742"/>
    </location>
</feature>
<evidence type="ECO:0000256" key="21">
    <source>
        <dbReference type="SAM" id="MobiDB-lite"/>
    </source>
</evidence>
<evidence type="ECO:0000256" key="6">
    <source>
        <dbReference type="ARBA" id="ARBA00022723"/>
    </source>
</evidence>
<accession>A0A074YW50</accession>
<comment type="catalytic activity">
    <reaction evidence="17">
        <text>L-lysyl-[protein] + acetyl-CoA = N(6)-acetyl-L-lysyl-[protein] + CoA + H(+)</text>
        <dbReference type="Rhea" id="RHEA:45948"/>
        <dbReference type="Rhea" id="RHEA-COMP:9752"/>
        <dbReference type="Rhea" id="RHEA-COMP:10731"/>
        <dbReference type="ChEBI" id="CHEBI:15378"/>
        <dbReference type="ChEBI" id="CHEBI:29969"/>
        <dbReference type="ChEBI" id="CHEBI:57287"/>
        <dbReference type="ChEBI" id="CHEBI:57288"/>
        <dbReference type="ChEBI" id="CHEBI:61930"/>
        <dbReference type="EC" id="2.3.1.48"/>
    </reaction>
</comment>
<dbReference type="Pfam" id="PF06001">
    <property type="entry name" value="RING_CBP-p300"/>
    <property type="match status" value="1"/>
</dbReference>
<feature type="compositionally biased region" description="Pro residues" evidence="21">
    <location>
        <begin position="1757"/>
        <end position="1767"/>
    </location>
</feature>
<dbReference type="Gene3D" id="1.20.1020.10">
    <property type="entry name" value="TAZ domain"/>
    <property type="match status" value="2"/>
</dbReference>
<dbReference type="SMART" id="SM00297">
    <property type="entry name" value="BROMO"/>
    <property type="match status" value="1"/>
</dbReference>
<feature type="compositionally biased region" description="Polar residues" evidence="21">
    <location>
        <begin position="1308"/>
        <end position="1317"/>
    </location>
</feature>
<dbReference type="CDD" id="cd15557">
    <property type="entry name" value="PHD_CBP_p300"/>
    <property type="match status" value="1"/>
</dbReference>
<feature type="domain" description="KIX" evidence="25">
    <location>
        <begin position="153"/>
        <end position="231"/>
    </location>
</feature>
<feature type="compositionally biased region" description="Basic and acidic residues" evidence="21">
    <location>
        <begin position="249"/>
        <end position="259"/>
    </location>
</feature>
<dbReference type="InterPro" id="IPR003101">
    <property type="entry name" value="KIX_dom"/>
</dbReference>
<keyword evidence="10" id="KW-0156">Chromatin regulator</keyword>
<feature type="region of interest" description="Disordered" evidence="21">
    <location>
        <begin position="1196"/>
        <end position="1317"/>
    </location>
</feature>